<dbReference type="InterPro" id="IPR011990">
    <property type="entry name" value="TPR-like_helical_dom_sf"/>
</dbReference>
<dbReference type="SUPFAM" id="SSF48452">
    <property type="entry name" value="TPR-like"/>
    <property type="match status" value="1"/>
</dbReference>
<evidence type="ECO:0000313" key="2">
    <source>
        <dbReference type="EMBL" id="KXS20272.1"/>
    </source>
</evidence>
<sequence length="402" mass="44216">MSPQIPTLASLIPPAPNPRQKPALSAINPLANPKGVKHNCELCGSPGSNKDHQDVDFRGIHEKICSLLIPLRTPVTVLGSQDERAARERDIRRRQAQLVELCRLEAHKRLFEGENELAIPAALQALRFSIQAHGQGSIELVPAYLLLGEASIGLKQYTQAEDYLSLAQYSVVSQPDLVSPRVRGQLHRNFGLLYASRGELSKAVGEFAKDVRLRTRPLFPPSPRQIYFSSLSYHPSHIRVSGGYFHLGTTLLRRNPSDADTPAHVYDRVVAIWKRHLRTRLWDVALQAEAVAMLSAIHAFREERESLAGGSGERTATGAAEVMYVLAQVYYVGGAEGLRKGKEMASMALEVYERTLGQQHSITLEVRGFLKAVVGASISHGAKSRRQSILTSKAETASTPNS</sequence>
<proteinExistence type="predicted"/>
<organism evidence="2 3">
    <name type="scientific">Gonapodya prolifera (strain JEL478)</name>
    <name type="common">Monoblepharis prolifera</name>
    <dbReference type="NCBI Taxonomy" id="1344416"/>
    <lineage>
        <taxon>Eukaryota</taxon>
        <taxon>Fungi</taxon>
        <taxon>Fungi incertae sedis</taxon>
        <taxon>Chytridiomycota</taxon>
        <taxon>Chytridiomycota incertae sedis</taxon>
        <taxon>Monoblepharidomycetes</taxon>
        <taxon>Monoblepharidales</taxon>
        <taxon>Gonapodyaceae</taxon>
        <taxon>Gonapodya</taxon>
    </lineage>
</organism>
<reference evidence="2 3" key="1">
    <citation type="journal article" date="2015" name="Genome Biol. Evol.">
        <title>Phylogenomic analyses indicate that early fungi evolved digesting cell walls of algal ancestors of land plants.</title>
        <authorList>
            <person name="Chang Y."/>
            <person name="Wang S."/>
            <person name="Sekimoto S."/>
            <person name="Aerts A.L."/>
            <person name="Choi C."/>
            <person name="Clum A."/>
            <person name="LaButti K.M."/>
            <person name="Lindquist E.A."/>
            <person name="Yee Ngan C."/>
            <person name="Ohm R.A."/>
            <person name="Salamov A.A."/>
            <person name="Grigoriev I.V."/>
            <person name="Spatafora J.W."/>
            <person name="Berbee M.L."/>
        </authorList>
    </citation>
    <scope>NUCLEOTIDE SEQUENCE [LARGE SCALE GENOMIC DNA]</scope>
    <source>
        <strain evidence="2 3">JEL478</strain>
    </source>
</reference>
<dbReference type="Proteomes" id="UP000070544">
    <property type="component" value="Unassembled WGS sequence"/>
</dbReference>
<protein>
    <recommendedName>
        <fullName evidence="4">TPR-like protein</fullName>
    </recommendedName>
</protein>
<evidence type="ECO:0000313" key="3">
    <source>
        <dbReference type="Proteomes" id="UP000070544"/>
    </source>
</evidence>
<dbReference type="Gene3D" id="1.25.40.10">
    <property type="entry name" value="Tetratricopeptide repeat domain"/>
    <property type="match status" value="1"/>
</dbReference>
<dbReference type="OrthoDB" id="674604at2759"/>
<gene>
    <name evidence="2" type="ORF">M427DRAFT_94802</name>
</gene>
<dbReference type="InterPro" id="IPR053248">
    <property type="entry name" value="Zinc_finger_MYND_domain"/>
</dbReference>
<accession>A0A139AU62</accession>
<dbReference type="OMA" id="KILFMLY"/>
<keyword evidence="3" id="KW-1185">Reference proteome</keyword>
<evidence type="ECO:0000256" key="1">
    <source>
        <dbReference type="SAM" id="MobiDB-lite"/>
    </source>
</evidence>
<dbReference type="PANTHER" id="PTHR46533:SF1">
    <property type="entry name" value="ZINC FINGER MYND DOMAIN-CONTAINING PROTEIN 12"/>
    <property type="match status" value="1"/>
</dbReference>
<dbReference type="EMBL" id="KQ965736">
    <property type="protein sequence ID" value="KXS20272.1"/>
    <property type="molecule type" value="Genomic_DNA"/>
</dbReference>
<name>A0A139AU62_GONPJ</name>
<feature type="region of interest" description="Disordered" evidence="1">
    <location>
        <begin position="1"/>
        <end position="22"/>
    </location>
</feature>
<dbReference type="PANTHER" id="PTHR46533">
    <property type="entry name" value="ZINC FINGER MYND DOMAIN-CONTAINING PROTEIN 12"/>
    <property type="match status" value="1"/>
</dbReference>
<dbReference type="AlphaFoldDB" id="A0A139AU62"/>
<evidence type="ECO:0008006" key="4">
    <source>
        <dbReference type="Google" id="ProtNLM"/>
    </source>
</evidence>